<protein>
    <submittedName>
        <fullName evidence="2">NAD(P)H-dependent oxidoreductase</fullName>
    </submittedName>
</protein>
<dbReference type="PANTHER" id="PTHR30543">
    <property type="entry name" value="CHROMATE REDUCTASE"/>
    <property type="match status" value="1"/>
</dbReference>
<proteinExistence type="predicted"/>
<dbReference type="Proteomes" id="UP001518990">
    <property type="component" value="Unassembled WGS sequence"/>
</dbReference>
<feature type="domain" description="NADPH-dependent FMN reductase-like" evidence="1">
    <location>
        <begin position="6"/>
        <end position="146"/>
    </location>
</feature>
<name>A0ABS3K7M2_9PROT</name>
<dbReference type="EMBL" id="JACTNF010000001">
    <property type="protein sequence ID" value="MBO1072992.1"/>
    <property type="molecule type" value="Genomic_DNA"/>
</dbReference>
<dbReference type="Pfam" id="PF03358">
    <property type="entry name" value="FMN_red"/>
    <property type="match status" value="1"/>
</dbReference>
<evidence type="ECO:0000313" key="3">
    <source>
        <dbReference type="Proteomes" id="UP001518990"/>
    </source>
</evidence>
<dbReference type="InterPro" id="IPR005025">
    <property type="entry name" value="FMN_Rdtase-like_dom"/>
</dbReference>
<keyword evidence="3" id="KW-1185">Reference proteome</keyword>
<dbReference type="Gene3D" id="3.40.50.360">
    <property type="match status" value="1"/>
</dbReference>
<sequence>MTVRTVAVLVGSLHADSINRKLAQALAKLAAPEMEFRFVDYGDLPLYRQDIETSSPEADRMRAQVKAADAVLFISPEYNRSIPGALKNAIDWGSRPYGRSVWAGKPVAIGGTSPSAVGTAAMQQHLRAVLTHMDMALMSQPELFLQFKEGLIDAEGNVTNEGTRAFLASYLKAFATWIDRLAPRA</sequence>
<gene>
    <name evidence="2" type="ORF">IAI60_00045</name>
</gene>
<evidence type="ECO:0000259" key="1">
    <source>
        <dbReference type="Pfam" id="PF03358"/>
    </source>
</evidence>
<dbReference type="RefSeq" id="WP_207444624.1">
    <property type="nucleotide sequence ID" value="NZ_CP061091.1"/>
</dbReference>
<dbReference type="PANTHER" id="PTHR30543:SF21">
    <property type="entry name" value="NAD(P)H-DEPENDENT FMN REDUCTASE LOT6"/>
    <property type="match status" value="1"/>
</dbReference>
<accession>A0ABS3K7M2</accession>
<dbReference type="SUPFAM" id="SSF52218">
    <property type="entry name" value="Flavoproteins"/>
    <property type="match status" value="1"/>
</dbReference>
<dbReference type="InterPro" id="IPR029039">
    <property type="entry name" value="Flavoprotein-like_sf"/>
</dbReference>
<reference evidence="2 3" key="1">
    <citation type="submission" date="2020-09" db="EMBL/GenBank/DDBJ databases">
        <title>Roseomonas.</title>
        <authorList>
            <person name="Zhu W."/>
        </authorList>
    </citation>
    <scope>NUCLEOTIDE SEQUENCE [LARGE SCALE GENOMIC DNA]</scope>
    <source>
        <strain evidence="2 3">1311</strain>
    </source>
</reference>
<evidence type="ECO:0000313" key="2">
    <source>
        <dbReference type="EMBL" id="MBO1072992.1"/>
    </source>
</evidence>
<dbReference type="InterPro" id="IPR050712">
    <property type="entry name" value="NAD(P)H-dep_reductase"/>
</dbReference>
<comment type="caution">
    <text evidence="2">The sequence shown here is derived from an EMBL/GenBank/DDBJ whole genome shotgun (WGS) entry which is preliminary data.</text>
</comment>
<organism evidence="2 3">
    <name type="scientific">Roseomonas marmotae</name>
    <dbReference type="NCBI Taxonomy" id="2768161"/>
    <lineage>
        <taxon>Bacteria</taxon>
        <taxon>Pseudomonadati</taxon>
        <taxon>Pseudomonadota</taxon>
        <taxon>Alphaproteobacteria</taxon>
        <taxon>Acetobacterales</taxon>
        <taxon>Roseomonadaceae</taxon>
        <taxon>Roseomonas</taxon>
    </lineage>
</organism>